<dbReference type="InterPro" id="IPR012337">
    <property type="entry name" value="RNaseH-like_sf"/>
</dbReference>
<dbReference type="InterPro" id="IPR001584">
    <property type="entry name" value="Integrase_cat-core"/>
</dbReference>
<dbReference type="Gene3D" id="3.30.420.10">
    <property type="entry name" value="Ribonuclease H-like superfamily/Ribonuclease H"/>
    <property type="match status" value="1"/>
</dbReference>
<dbReference type="PANTHER" id="PTHR35004:SF6">
    <property type="entry name" value="TRANSPOSASE"/>
    <property type="match status" value="1"/>
</dbReference>
<evidence type="ECO:0000313" key="4">
    <source>
        <dbReference type="Proteomes" id="UP001230220"/>
    </source>
</evidence>
<dbReference type="InterPro" id="IPR036397">
    <property type="entry name" value="RNaseH_sf"/>
</dbReference>
<dbReference type="RefSeq" id="WP_307408975.1">
    <property type="nucleotide sequence ID" value="NZ_JAUSUR010000004.1"/>
</dbReference>
<dbReference type="PROSITE" id="PS50994">
    <property type="entry name" value="INTEGRASE"/>
    <property type="match status" value="1"/>
</dbReference>
<evidence type="ECO:0000313" key="3">
    <source>
        <dbReference type="EMBL" id="MDQ0361871.1"/>
    </source>
</evidence>
<dbReference type="PANTHER" id="PTHR35004">
    <property type="entry name" value="TRANSPOSASE RV3428C-RELATED"/>
    <property type="match status" value="1"/>
</dbReference>
<dbReference type="EMBL" id="JAUSUR010000004">
    <property type="protein sequence ID" value="MDQ0361871.1"/>
    <property type="molecule type" value="Genomic_DNA"/>
</dbReference>
<organism evidence="3 4">
    <name type="scientific">Breznakia pachnodae</name>
    <dbReference type="NCBI Taxonomy" id="265178"/>
    <lineage>
        <taxon>Bacteria</taxon>
        <taxon>Bacillati</taxon>
        <taxon>Bacillota</taxon>
        <taxon>Erysipelotrichia</taxon>
        <taxon>Erysipelotrichales</taxon>
        <taxon>Erysipelotrichaceae</taxon>
        <taxon>Breznakia</taxon>
    </lineage>
</organism>
<dbReference type="InterPro" id="IPR054353">
    <property type="entry name" value="IstA-like_C"/>
</dbReference>
<comment type="caution">
    <text evidence="3">The sequence shown here is derived from an EMBL/GenBank/DDBJ whole genome shotgun (WGS) entry which is preliminary data.</text>
</comment>
<name>A0ABU0E4X8_9FIRM</name>
<reference evidence="3 4" key="1">
    <citation type="submission" date="2023-07" db="EMBL/GenBank/DDBJ databases">
        <title>Genomic Encyclopedia of Type Strains, Phase IV (KMG-IV): sequencing the most valuable type-strain genomes for metagenomic binning, comparative biology and taxonomic classification.</title>
        <authorList>
            <person name="Goeker M."/>
        </authorList>
    </citation>
    <scope>NUCLEOTIDE SEQUENCE [LARGE SCALE GENOMIC DNA]</scope>
    <source>
        <strain evidence="3 4">DSM 16784</strain>
    </source>
</reference>
<comment type="similarity">
    <text evidence="1">Belongs to the transposase IS21/IS408/IS1162 family.</text>
</comment>
<feature type="domain" description="Integrase catalytic" evidence="2">
    <location>
        <begin position="117"/>
        <end position="290"/>
    </location>
</feature>
<dbReference type="NCBIfam" id="NF033546">
    <property type="entry name" value="transpos_IS21"/>
    <property type="match status" value="1"/>
</dbReference>
<dbReference type="Proteomes" id="UP001230220">
    <property type="component" value="Unassembled WGS sequence"/>
</dbReference>
<dbReference type="SUPFAM" id="SSF53098">
    <property type="entry name" value="Ribonuclease H-like"/>
    <property type="match status" value="1"/>
</dbReference>
<protein>
    <submittedName>
        <fullName evidence="3">Transposase</fullName>
    </submittedName>
</protein>
<accession>A0ABU0E4X8</accession>
<sequence>MDTNLHGELLIYMNMNIKPNFSALQRKYGVNRHTISKYWKQGGRQTVQRKKKKSRLDPYQEEIIKLLQKPGVNNRGAYEYMIDKYSVEELGTYNNFRSYTYRNGIKAKKKEKPHVRFETKPGEQLQVDWKENLQLQTKQGEVIQFHLMSSTLGHSRMHLFVYTKSKTTEDFLRCLIDIFQQLGGVPRHVLTDNMTAVVSITNGHKRKHPKIKSFENDTGVQIKLCKTRSPQTKGKTESANRFASWLQAYDGEIESEKELIELIEQLNYKINNTINQTTNLPPISLFESEKEALNPLPNKVMMESYIEGGSTQNVPSTLLITYQGNGYSVPSRYINKRIRIVPIGTKIYLYHQYTLITVHDIQHKKFNYHMDHYQEALRNSIHNKDIDIESVARENLELLDQIGGNQHGNTI</sequence>
<gene>
    <name evidence="3" type="ORF">J2S15_002621</name>
</gene>
<keyword evidence="4" id="KW-1185">Reference proteome</keyword>
<proteinExistence type="inferred from homology"/>
<dbReference type="Pfam" id="PF22483">
    <property type="entry name" value="Mu-transpos_C_2"/>
    <property type="match status" value="1"/>
</dbReference>
<dbReference type="Pfam" id="PF00665">
    <property type="entry name" value="rve"/>
    <property type="match status" value="1"/>
</dbReference>
<evidence type="ECO:0000259" key="2">
    <source>
        <dbReference type="PROSITE" id="PS50994"/>
    </source>
</evidence>
<evidence type="ECO:0000256" key="1">
    <source>
        <dbReference type="ARBA" id="ARBA00009277"/>
    </source>
</evidence>